<feature type="transmembrane region" description="Helical" evidence="5">
    <location>
        <begin position="147"/>
        <end position="166"/>
    </location>
</feature>
<comment type="subcellular location">
    <subcellularLocation>
        <location evidence="1">Membrane</location>
        <topology evidence="1">Multi-pass membrane protein</topology>
    </subcellularLocation>
</comment>
<organism evidence="7 8">
    <name type="scientific">Candidatus Geothrix skivensis</name>
    <dbReference type="NCBI Taxonomy" id="2954439"/>
    <lineage>
        <taxon>Bacteria</taxon>
        <taxon>Pseudomonadati</taxon>
        <taxon>Acidobacteriota</taxon>
        <taxon>Holophagae</taxon>
        <taxon>Holophagales</taxon>
        <taxon>Holophagaceae</taxon>
        <taxon>Geothrix</taxon>
    </lineage>
</organism>
<proteinExistence type="predicted"/>
<dbReference type="Proteomes" id="UP000886657">
    <property type="component" value="Unassembled WGS sequence"/>
</dbReference>
<keyword evidence="3 5" id="KW-1133">Transmembrane helix</keyword>
<evidence type="ECO:0000256" key="3">
    <source>
        <dbReference type="ARBA" id="ARBA00022989"/>
    </source>
</evidence>
<feature type="domain" description="Yip1" evidence="6">
    <location>
        <begin position="29"/>
        <end position="239"/>
    </location>
</feature>
<evidence type="ECO:0000313" key="7">
    <source>
        <dbReference type="EMBL" id="MBK9795157.1"/>
    </source>
</evidence>
<name>A0A9D7SCR3_9BACT</name>
<feature type="transmembrane region" description="Helical" evidence="5">
    <location>
        <begin position="47"/>
        <end position="67"/>
    </location>
</feature>
<feature type="transmembrane region" description="Helical" evidence="5">
    <location>
        <begin position="195"/>
        <end position="218"/>
    </location>
</feature>
<feature type="transmembrane region" description="Helical" evidence="5">
    <location>
        <begin position="100"/>
        <end position="127"/>
    </location>
</feature>
<feature type="transmembrane region" description="Helical" evidence="5">
    <location>
        <begin position="224"/>
        <end position="243"/>
    </location>
</feature>
<dbReference type="InterPro" id="IPR006977">
    <property type="entry name" value="Yip1_dom"/>
</dbReference>
<dbReference type="EMBL" id="JADKIO010000004">
    <property type="protein sequence ID" value="MBK9795157.1"/>
    <property type="molecule type" value="Genomic_DNA"/>
</dbReference>
<dbReference type="AlphaFoldDB" id="A0A9D7SCR3"/>
<accession>A0A9D7SCR3</accession>
<gene>
    <name evidence="7" type="ORF">IPP58_01425</name>
</gene>
<protein>
    <submittedName>
        <fullName evidence="7">YIP1 family protein</fullName>
    </submittedName>
</protein>
<evidence type="ECO:0000256" key="1">
    <source>
        <dbReference type="ARBA" id="ARBA00004141"/>
    </source>
</evidence>
<sequence length="246" mass="26659">MNDQSPSLYGSQPEAPRPQAPGLLEQILGVFTSPVELFQRLNKAPSWGWALGLIVACALILTVIWGLKVDVDEMLRPILERNPDVSSGQIDLIIGMQKKFILPFGILGALFGTAAAMAILGLFYWLIGKALPEAEAPTYPQALSAAVVPSLVKLPHMLLIAIICLVRPVGGLTPDKIAPTSLGYFLQVESLKLQAFLYTMDLFYLAEALLAYLALRYLVRMKTLGALICVLLPMALGIGLRVFGAK</sequence>
<evidence type="ECO:0000259" key="6">
    <source>
        <dbReference type="Pfam" id="PF04893"/>
    </source>
</evidence>
<keyword evidence="4 5" id="KW-0472">Membrane</keyword>
<comment type="caution">
    <text evidence="7">The sequence shown here is derived from an EMBL/GenBank/DDBJ whole genome shotgun (WGS) entry which is preliminary data.</text>
</comment>
<reference evidence="7" key="1">
    <citation type="submission" date="2020-10" db="EMBL/GenBank/DDBJ databases">
        <title>Connecting structure to function with the recovery of over 1000 high-quality activated sludge metagenome-assembled genomes encoding full-length rRNA genes using long-read sequencing.</title>
        <authorList>
            <person name="Singleton C.M."/>
            <person name="Petriglieri F."/>
            <person name="Kristensen J.M."/>
            <person name="Kirkegaard R.H."/>
            <person name="Michaelsen T.Y."/>
            <person name="Andersen M.H."/>
            <person name="Karst S.M."/>
            <person name="Dueholm M.S."/>
            <person name="Nielsen P.H."/>
            <person name="Albertsen M."/>
        </authorList>
    </citation>
    <scope>NUCLEOTIDE SEQUENCE</scope>
    <source>
        <strain evidence="7">Skiv_18-Q3-R9-52_MAXAC.067</strain>
    </source>
</reference>
<evidence type="ECO:0000256" key="2">
    <source>
        <dbReference type="ARBA" id="ARBA00022692"/>
    </source>
</evidence>
<dbReference type="Pfam" id="PF04893">
    <property type="entry name" value="Yip1"/>
    <property type="match status" value="1"/>
</dbReference>
<dbReference type="GO" id="GO:0016020">
    <property type="term" value="C:membrane"/>
    <property type="evidence" value="ECO:0007669"/>
    <property type="project" value="UniProtKB-SubCell"/>
</dbReference>
<evidence type="ECO:0000256" key="4">
    <source>
        <dbReference type="ARBA" id="ARBA00023136"/>
    </source>
</evidence>
<evidence type="ECO:0000313" key="8">
    <source>
        <dbReference type="Proteomes" id="UP000886657"/>
    </source>
</evidence>
<keyword evidence="2 5" id="KW-0812">Transmembrane</keyword>
<evidence type="ECO:0000256" key="5">
    <source>
        <dbReference type="SAM" id="Phobius"/>
    </source>
</evidence>